<dbReference type="Gene3D" id="3.80.10.10">
    <property type="entry name" value="Ribonuclease Inhibitor"/>
    <property type="match status" value="1"/>
</dbReference>
<dbReference type="InterPro" id="IPR032675">
    <property type="entry name" value="LRR_dom_sf"/>
</dbReference>
<dbReference type="SUPFAM" id="SSF52047">
    <property type="entry name" value="RNI-like"/>
    <property type="match status" value="1"/>
</dbReference>
<dbReference type="GO" id="GO:0006952">
    <property type="term" value="P:defense response"/>
    <property type="evidence" value="ECO:0007669"/>
    <property type="project" value="UniProtKB-KW"/>
</dbReference>
<dbReference type="EMBL" id="JAEACU010000006">
    <property type="protein sequence ID" value="KAH7525331.1"/>
    <property type="molecule type" value="Genomic_DNA"/>
</dbReference>
<protein>
    <submittedName>
        <fullName evidence="2">Uncharacterized protein</fullName>
    </submittedName>
</protein>
<organism evidence="2 3">
    <name type="scientific">Ziziphus jujuba var. spinosa</name>
    <dbReference type="NCBI Taxonomy" id="714518"/>
    <lineage>
        <taxon>Eukaryota</taxon>
        <taxon>Viridiplantae</taxon>
        <taxon>Streptophyta</taxon>
        <taxon>Embryophyta</taxon>
        <taxon>Tracheophyta</taxon>
        <taxon>Spermatophyta</taxon>
        <taxon>Magnoliopsida</taxon>
        <taxon>eudicotyledons</taxon>
        <taxon>Gunneridae</taxon>
        <taxon>Pentapetalae</taxon>
        <taxon>rosids</taxon>
        <taxon>fabids</taxon>
        <taxon>Rosales</taxon>
        <taxon>Rhamnaceae</taxon>
        <taxon>Paliureae</taxon>
        <taxon>Ziziphus</taxon>
    </lineage>
</organism>
<evidence type="ECO:0000313" key="2">
    <source>
        <dbReference type="EMBL" id="KAH7525331.1"/>
    </source>
</evidence>
<dbReference type="PANTHER" id="PTHR36766">
    <property type="entry name" value="PLANT BROAD-SPECTRUM MILDEW RESISTANCE PROTEIN RPW8"/>
    <property type="match status" value="1"/>
</dbReference>
<dbReference type="PANTHER" id="PTHR36766:SF70">
    <property type="entry name" value="DISEASE RESISTANCE PROTEIN RGA4"/>
    <property type="match status" value="1"/>
</dbReference>
<dbReference type="Proteomes" id="UP000813462">
    <property type="component" value="Unassembled WGS sequence"/>
</dbReference>
<sequence length="176" mass="18957">MEIRSIDDIQSLPQQAAVTRNLSSLQSLYIEGSSNLTSLLEVMGNLSSLQSLHIEVCPKLTSLPEAIGNLSSLRSLRVEVCCSLTSVLPFEIDAGSSAQPLITPISKQLLQTMAMTMTMAQKEASSSSIASSSSSFQSVSKLESMRFQSIDDVKSLLQVETYRVPAAAITIYTASF</sequence>
<keyword evidence="1" id="KW-0611">Plant defense</keyword>
<dbReference type="AlphaFoldDB" id="A0A978VBP6"/>
<proteinExistence type="predicted"/>
<name>A0A978VBP6_ZIZJJ</name>
<reference evidence="2" key="1">
    <citation type="journal article" date="2021" name="Front. Plant Sci.">
        <title>Chromosome-Scale Genome Assembly for Chinese Sour Jujube and Insights Into Its Genome Evolution and Domestication Signature.</title>
        <authorList>
            <person name="Shen L.-Y."/>
            <person name="Luo H."/>
            <person name="Wang X.-L."/>
            <person name="Wang X.-M."/>
            <person name="Qiu X.-J."/>
            <person name="Liu H."/>
            <person name="Zhou S.-S."/>
            <person name="Jia K.-H."/>
            <person name="Nie S."/>
            <person name="Bao Y.-T."/>
            <person name="Zhang R.-G."/>
            <person name="Yun Q.-Z."/>
            <person name="Chai Y.-H."/>
            <person name="Lu J.-Y."/>
            <person name="Li Y."/>
            <person name="Zhao S.-W."/>
            <person name="Mao J.-F."/>
            <person name="Jia S.-G."/>
            <person name="Mao Y.-M."/>
        </authorList>
    </citation>
    <scope>NUCLEOTIDE SEQUENCE</scope>
    <source>
        <strain evidence="2">AT0</strain>
        <tissue evidence="2">Leaf</tissue>
    </source>
</reference>
<comment type="caution">
    <text evidence="2">The sequence shown here is derived from an EMBL/GenBank/DDBJ whole genome shotgun (WGS) entry which is preliminary data.</text>
</comment>
<accession>A0A978VBP6</accession>
<evidence type="ECO:0000256" key="1">
    <source>
        <dbReference type="ARBA" id="ARBA00022821"/>
    </source>
</evidence>
<evidence type="ECO:0000313" key="3">
    <source>
        <dbReference type="Proteomes" id="UP000813462"/>
    </source>
</evidence>
<gene>
    <name evidence="2" type="ORF">FEM48_Zijuj06G0213400</name>
</gene>